<keyword evidence="1" id="KW-0732">Signal</keyword>
<reference evidence="2 3" key="1">
    <citation type="journal article" date="2014" name="J Genomics">
        <title>Draft Genome Sequence of the Extremely Halophilic Phototrophic Purple Sulfur Bacterium Halorhodospira halochloris.</title>
        <authorList>
            <person name="Singh K.S."/>
            <person name="Kirksey J."/>
            <person name="Hoff W.D."/>
            <person name="Deole R."/>
        </authorList>
    </citation>
    <scope>NUCLEOTIDE SEQUENCE [LARGE SCALE GENOMIC DNA]</scope>
    <source>
        <strain evidence="2 3">A</strain>
    </source>
</reference>
<dbReference type="Pfam" id="PF09839">
    <property type="entry name" value="DUF2066"/>
    <property type="match status" value="1"/>
</dbReference>
<evidence type="ECO:0000313" key="2">
    <source>
        <dbReference type="EMBL" id="AHK79684.1"/>
    </source>
</evidence>
<feature type="signal peptide" evidence="1">
    <location>
        <begin position="1"/>
        <end position="16"/>
    </location>
</feature>
<evidence type="ECO:0008006" key="4">
    <source>
        <dbReference type="Google" id="ProtNLM"/>
    </source>
</evidence>
<evidence type="ECO:0000256" key="1">
    <source>
        <dbReference type="SAM" id="SignalP"/>
    </source>
</evidence>
<dbReference type="KEGG" id="hhc:M911_11490"/>
<dbReference type="Proteomes" id="UP000019442">
    <property type="component" value="Chromosome"/>
</dbReference>
<dbReference type="InterPro" id="IPR018642">
    <property type="entry name" value="DUF2066"/>
</dbReference>
<evidence type="ECO:0000313" key="3">
    <source>
        <dbReference type="Proteomes" id="UP000019442"/>
    </source>
</evidence>
<feature type="chain" id="PRO_5004910559" description="DUF2066 domain-containing protein" evidence="1">
    <location>
        <begin position="17"/>
        <end position="342"/>
    </location>
</feature>
<reference evidence="3" key="2">
    <citation type="submission" date="2014-02" db="EMBL/GenBank/DDBJ databases">
        <title>Draft Genome Sequence of extremely halophilic bacteria Halorhodospira halochloris.</title>
        <authorList>
            <person name="Singh K.S."/>
        </authorList>
    </citation>
    <scope>NUCLEOTIDE SEQUENCE [LARGE SCALE GENOMIC DNA]</scope>
    <source>
        <strain evidence="3">A</strain>
    </source>
</reference>
<keyword evidence="3" id="KW-1185">Reference proteome</keyword>
<gene>
    <name evidence="2" type="ORF">M911_11490</name>
</gene>
<sequence>MVLALAALAWAPVALALPPAGLDEAQVPVDTRDRPERAEAFSRALGQVLVKYTGDRALADDERVAGFLEQAPRHVRQYRYQEQPDGSNALWVRFDTAPLERFLRDSGLPVWGRDRPALLVWMLVQDDEERRLVGDQDAGEARHAMERVARERGLPLIFPLLDMEDQARVSPADVVGGFDDSLREASARYSPDGMLVVRVRERGGNWEGRFQLHVEQGGGSWEMRDGQLSGLMQQGVDQVADNLSRQMVVTGLQQDREGVKVVVTGIGSLSDYLRAGRYLSNMAPVSRVQPQGLDAERALFLVQVRGEARDLERAARLGSTLAPASLDDENEAGEALGFRLLR</sequence>
<dbReference type="EMBL" id="CP007268">
    <property type="protein sequence ID" value="AHK79684.1"/>
    <property type="molecule type" value="Genomic_DNA"/>
</dbReference>
<name>W8KIV1_9GAMM</name>
<accession>W8KIV1</accession>
<dbReference type="AlphaFoldDB" id="W8KIV1"/>
<dbReference type="HOGENOM" id="CLU_041769_1_0_6"/>
<proteinExistence type="predicted"/>
<organism evidence="2 3">
    <name type="scientific">Ectothiorhodospira haloalkaliphila</name>
    <dbReference type="NCBI Taxonomy" id="421628"/>
    <lineage>
        <taxon>Bacteria</taxon>
        <taxon>Pseudomonadati</taxon>
        <taxon>Pseudomonadota</taxon>
        <taxon>Gammaproteobacteria</taxon>
        <taxon>Chromatiales</taxon>
        <taxon>Ectothiorhodospiraceae</taxon>
        <taxon>Ectothiorhodospira</taxon>
    </lineage>
</organism>
<protein>
    <recommendedName>
        <fullName evidence="4">DUF2066 domain-containing protein</fullName>
    </recommendedName>
</protein>